<feature type="transmembrane region" description="Helical" evidence="1">
    <location>
        <begin position="55"/>
        <end position="72"/>
    </location>
</feature>
<gene>
    <name evidence="2" type="ORF">FB557_0947</name>
</gene>
<feature type="transmembrane region" description="Helical" evidence="1">
    <location>
        <begin position="240"/>
        <end position="261"/>
    </location>
</feature>
<feature type="transmembrane region" description="Helical" evidence="1">
    <location>
        <begin position="190"/>
        <end position="210"/>
    </location>
</feature>
<reference evidence="2 3" key="1">
    <citation type="submission" date="2019-06" db="EMBL/GenBank/DDBJ databases">
        <title>Sequencing the genomes of 1000 actinobacteria strains.</title>
        <authorList>
            <person name="Klenk H.-P."/>
        </authorList>
    </citation>
    <scope>NUCLEOTIDE SEQUENCE [LARGE SCALE GENOMIC DNA]</scope>
    <source>
        <strain evidence="2 3">DSM 18935</strain>
    </source>
</reference>
<name>A0A560WCS1_9MICO</name>
<protein>
    <recommendedName>
        <fullName evidence="4">4-amino-4-deoxy-L-arabinose transferase-like glycosyltransferase</fullName>
    </recommendedName>
</protein>
<accession>A0A560WCS1</accession>
<dbReference type="AlphaFoldDB" id="A0A560WCS1"/>
<keyword evidence="1" id="KW-0472">Membrane</keyword>
<feature type="transmembrane region" description="Helical" evidence="1">
    <location>
        <begin position="354"/>
        <end position="376"/>
    </location>
</feature>
<keyword evidence="1" id="KW-0812">Transmembrane</keyword>
<sequence>MTSPLVTPGDGGDVDGGASRSGAVLTRTVLVGALWLVVVGFAGSVVALLGAWTPVVGWVLALVALALAVRLTRRLPHVPITRGSAAMLVLAVLAVTVWTALTSSEQVLPRRDSASYFQATVQLAQTGQRPVPVDPSEVGGSQTLEVGGLTLESPAFYEIGSSEDPSVQPQFMPGPALVYSLPWWLGGARAAMVAPALVGGLALLGLGLLVAAAVGRWWAAPAVVLIGACFPWLHTARSTYSEPLAGLTLAGGLLALALATARSEHRRAAVAVSELAERRSRAARTALLAGVLVGGTTIVRIDALRETMLLVPVAALLLARGRSWGRELIVAAGASTAVGFAVAGVMSWRYLGEIAGSLVPLVGLVLLMSLLCWWLLRRAQGGWRLPDRLSRALPVGLAVSVLAVGAVLAARPLFMTVRQDPRDPGAMYVARMQAEQGLPVDGGRTYAEHSVEWLSWWVGVVPLVVAIVGLAVLAYRLGRVWTSGAATAIPVWAAPLLVATGSSLLTLWRPGITPDHPWADRRLLIVLPLVLVLVVAAAAWLWRERTRTPAGRVQAGLAVLAVITFAAAGVGESTWPHRAERVEVGSLAAVDEYCEEIERRDATLVVAVDDWALNQWPQVTRGMCGVPALAVEGSLRERPDKLRAALDELAGRVRADGGSVLLVAARGQSSLDVVDAEAIDLAVDVTVSEDMRILTERPDGTTELAIQVWTGLVPAR</sequence>
<evidence type="ECO:0008006" key="4">
    <source>
        <dbReference type="Google" id="ProtNLM"/>
    </source>
</evidence>
<evidence type="ECO:0000256" key="1">
    <source>
        <dbReference type="SAM" id="Phobius"/>
    </source>
</evidence>
<feature type="transmembrane region" description="Helical" evidence="1">
    <location>
        <begin position="217"/>
        <end position="234"/>
    </location>
</feature>
<dbReference type="Proteomes" id="UP000315628">
    <property type="component" value="Unassembled WGS sequence"/>
</dbReference>
<feature type="transmembrane region" description="Helical" evidence="1">
    <location>
        <begin position="392"/>
        <end position="414"/>
    </location>
</feature>
<organism evidence="2 3">
    <name type="scientific">Marihabitans asiaticum</name>
    <dbReference type="NCBI Taxonomy" id="415218"/>
    <lineage>
        <taxon>Bacteria</taxon>
        <taxon>Bacillati</taxon>
        <taxon>Actinomycetota</taxon>
        <taxon>Actinomycetes</taxon>
        <taxon>Micrococcales</taxon>
        <taxon>Intrasporangiaceae</taxon>
        <taxon>Marihabitans</taxon>
    </lineage>
</organism>
<dbReference type="RefSeq" id="WP_144856146.1">
    <property type="nucleotide sequence ID" value="NZ_BAAAYT010000005.1"/>
</dbReference>
<dbReference type="OrthoDB" id="5196235at2"/>
<feature type="transmembrane region" description="Helical" evidence="1">
    <location>
        <begin position="328"/>
        <end position="348"/>
    </location>
</feature>
<comment type="caution">
    <text evidence="2">The sequence shown here is derived from an EMBL/GenBank/DDBJ whole genome shotgun (WGS) entry which is preliminary data.</text>
</comment>
<keyword evidence="3" id="KW-1185">Reference proteome</keyword>
<evidence type="ECO:0000313" key="3">
    <source>
        <dbReference type="Proteomes" id="UP000315628"/>
    </source>
</evidence>
<keyword evidence="1" id="KW-1133">Transmembrane helix</keyword>
<proteinExistence type="predicted"/>
<dbReference type="EMBL" id="VIUW01000002">
    <property type="protein sequence ID" value="TWD15437.1"/>
    <property type="molecule type" value="Genomic_DNA"/>
</dbReference>
<feature type="transmembrane region" description="Helical" evidence="1">
    <location>
        <begin position="523"/>
        <end position="541"/>
    </location>
</feature>
<feature type="transmembrane region" description="Helical" evidence="1">
    <location>
        <begin position="454"/>
        <end position="475"/>
    </location>
</feature>
<feature type="transmembrane region" description="Helical" evidence="1">
    <location>
        <begin position="487"/>
        <end position="508"/>
    </location>
</feature>
<feature type="transmembrane region" description="Helical" evidence="1">
    <location>
        <begin position="84"/>
        <end position="101"/>
    </location>
</feature>
<feature type="transmembrane region" description="Helical" evidence="1">
    <location>
        <begin position="553"/>
        <end position="571"/>
    </location>
</feature>
<feature type="transmembrane region" description="Helical" evidence="1">
    <location>
        <begin position="29"/>
        <end position="49"/>
    </location>
</feature>
<evidence type="ECO:0000313" key="2">
    <source>
        <dbReference type="EMBL" id="TWD15437.1"/>
    </source>
</evidence>